<organism evidence="2 3">
    <name type="scientific">Trichoplusia ni</name>
    <name type="common">Cabbage looper</name>
    <dbReference type="NCBI Taxonomy" id="7111"/>
    <lineage>
        <taxon>Eukaryota</taxon>
        <taxon>Metazoa</taxon>
        <taxon>Ecdysozoa</taxon>
        <taxon>Arthropoda</taxon>
        <taxon>Hexapoda</taxon>
        <taxon>Insecta</taxon>
        <taxon>Pterygota</taxon>
        <taxon>Neoptera</taxon>
        <taxon>Endopterygota</taxon>
        <taxon>Lepidoptera</taxon>
        <taxon>Glossata</taxon>
        <taxon>Ditrysia</taxon>
        <taxon>Noctuoidea</taxon>
        <taxon>Noctuidae</taxon>
        <taxon>Plusiinae</taxon>
        <taxon>Trichoplusia</taxon>
    </lineage>
</organism>
<evidence type="ECO:0000313" key="2">
    <source>
        <dbReference type="Proteomes" id="UP000322000"/>
    </source>
</evidence>
<dbReference type="Gene3D" id="2.10.90.10">
    <property type="entry name" value="Cystine-knot cytokines"/>
    <property type="match status" value="1"/>
</dbReference>
<evidence type="ECO:0000313" key="3">
    <source>
        <dbReference type="RefSeq" id="XP_026734037.1"/>
    </source>
</evidence>
<proteinExistence type="predicted"/>
<dbReference type="AlphaFoldDB" id="A0A7E5W0I1"/>
<accession>A0A7E5W0I1</accession>
<reference evidence="3" key="1">
    <citation type="submission" date="2025-08" db="UniProtKB">
        <authorList>
            <consortium name="RefSeq"/>
        </authorList>
    </citation>
    <scope>IDENTIFICATION</scope>
</reference>
<feature type="compositionally biased region" description="Low complexity" evidence="1">
    <location>
        <begin position="55"/>
        <end position="69"/>
    </location>
</feature>
<dbReference type="KEGG" id="tnl:113498279"/>
<dbReference type="InParanoid" id="A0A7E5W0I1"/>
<gene>
    <name evidence="3" type="primary">LOC113498279</name>
</gene>
<protein>
    <submittedName>
        <fullName evidence="3">Uncharacterized protein LOC113498279</fullName>
    </submittedName>
</protein>
<feature type="region of interest" description="Disordered" evidence="1">
    <location>
        <begin position="25"/>
        <end position="85"/>
    </location>
</feature>
<dbReference type="RefSeq" id="XP_026734037.1">
    <property type="nucleotide sequence ID" value="XM_026878236.1"/>
</dbReference>
<dbReference type="OrthoDB" id="6038945at2759"/>
<sequence>MIKRNSAFYMSDEWNCVKETVHFTRHSQVQNKHRSRSSRARVREPGTRLARRGGRSASDGRAAAAAGAGAERRPPGEGCGGYKSTTYTKPTIRNSAFTRAHVSYDTEAPHIPDMSHDRYLLIAAVVIAAAAYVLARPQKEFVLSDVANKTMCPIKVEIDDNPDRIPRRIKFLKCAARPNKLCSEHHISHGCCKQHHHAFVTECVEIFDWVQVTFKGSDEPQAIKVPVGCTCLIEETTQAAEVS</sequence>
<evidence type="ECO:0000256" key="1">
    <source>
        <dbReference type="SAM" id="MobiDB-lite"/>
    </source>
</evidence>
<dbReference type="GeneID" id="113498279"/>
<dbReference type="Proteomes" id="UP000322000">
    <property type="component" value="Chromosome 1"/>
</dbReference>
<name>A0A7E5W0I1_TRINI</name>
<feature type="compositionally biased region" description="Basic residues" evidence="1">
    <location>
        <begin position="31"/>
        <end position="40"/>
    </location>
</feature>
<dbReference type="InterPro" id="IPR029034">
    <property type="entry name" value="Cystine-knot_cytokine"/>
</dbReference>
<keyword evidence="2" id="KW-1185">Reference proteome</keyword>